<proteinExistence type="predicted"/>
<dbReference type="PANTHER" id="PTHR23119:SF51">
    <property type="entry name" value="DISKS LARGE 1 TUMOR SUPPRESSOR PROTEIN"/>
    <property type="match status" value="1"/>
</dbReference>
<dbReference type="GO" id="GO:0007268">
    <property type="term" value="P:chemical synaptic transmission"/>
    <property type="evidence" value="ECO:0007669"/>
    <property type="project" value="TreeGrafter"/>
</dbReference>
<dbReference type="GO" id="GO:0019901">
    <property type="term" value="F:protein kinase binding"/>
    <property type="evidence" value="ECO:0007669"/>
    <property type="project" value="TreeGrafter"/>
</dbReference>
<dbReference type="InterPro" id="IPR036034">
    <property type="entry name" value="PDZ_sf"/>
</dbReference>
<dbReference type="OrthoDB" id="6273085at2759"/>
<dbReference type="GO" id="GO:0098839">
    <property type="term" value="C:postsynaptic density membrane"/>
    <property type="evidence" value="ECO:0007669"/>
    <property type="project" value="TreeGrafter"/>
</dbReference>
<dbReference type="GO" id="GO:0098609">
    <property type="term" value="P:cell-cell adhesion"/>
    <property type="evidence" value="ECO:0007669"/>
    <property type="project" value="TreeGrafter"/>
</dbReference>
<dbReference type="SMART" id="SM00228">
    <property type="entry name" value="PDZ"/>
    <property type="match status" value="1"/>
</dbReference>
<name>A0A7J7K047_BUGNE</name>
<evidence type="ECO:0000313" key="7">
    <source>
        <dbReference type="Proteomes" id="UP000593567"/>
    </source>
</evidence>
<dbReference type="InterPro" id="IPR050614">
    <property type="entry name" value="Synaptic_Scaffolding_LAP-MAGUK"/>
</dbReference>
<dbReference type="Pfam" id="PF00595">
    <property type="entry name" value="PDZ"/>
    <property type="match status" value="1"/>
</dbReference>
<evidence type="ECO:0000256" key="2">
    <source>
        <dbReference type="ARBA" id="ARBA00022443"/>
    </source>
</evidence>
<keyword evidence="7" id="KW-1185">Reference proteome</keyword>
<comment type="caution">
    <text evidence="6">The sequence shown here is derived from an EMBL/GenBank/DDBJ whole genome shotgun (WGS) entry which is preliminary data.</text>
</comment>
<dbReference type="GO" id="GO:0016323">
    <property type="term" value="C:basolateral plasma membrane"/>
    <property type="evidence" value="ECO:0007669"/>
    <property type="project" value="TreeGrafter"/>
</dbReference>
<dbReference type="FunFam" id="2.30.42.10:FF:000001">
    <property type="entry name" value="Disks large homolog 1 isoform 2"/>
    <property type="match status" value="1"/>
</dbReference>
<dbReference type="Gene3D" id="2.30.42.10">
    <property type="match status" value="1"/>
</dbReference>
<dbReference type="GO" id="GO:0031594">
    <property type="term" value="C:neuromuscular junction"/>
    <property type="evidence" value="ECO:0007669"/>
    <property type="project" value="TreeGrafter"/>
</dbReference>
<keyword evidence="3" id="KW-0677">Repeat</keyword>
<reference evidence="6" key="1">
    <citation type="submission" date="2020-06" db="EMBL/GenBank/DDBJ databases">
        <title>Draft genome of Bugula neritina, a colonial animal packing powerful symbionts and potential medicines.</title>
        <authorList>
            <person name="Rayko M."/>
        </authorList>
    </citation>
    <scope>NUCLEOTIDE SEQUENCE [LARGE SCALE GENOMIC DNA]</scope>
    <source>
        <strain evidence="6">Kwan_BN1</strain>
    </source>
</reference>
<dbReference type="GO" id="GO:0043113">
    <property type="term" value="P:receptor clustering"/>
    <property type="evidence" value="ECO:0007669"/>
    <property type="project" value="TreeGrafter"/>
</dbReference>
<accession>A0A7J7K047</accession>
<evidence type="ECO:0000256" key="3">
    <source>
        <dbReference type="ARBA" id="ARBA00022737"/>
    </source>
</evidence>
<dbReference type="GO" id="GO:0043005">
    <property type="term" value="C:neuron projection"/>
    <property type="evidence" value="ECO:0007669"/>
    <property type="project" value="TreeGrafter"/>
</dbReference>
<evidence type="ECO:0000259" key="5">
    <source>
        <dbReference type="PROSITE" id="PS50106"/>
    </source>
</evidence>
<dbReference type="PROSITE" id="PS50106">
    <property type="entry name" value="PDZ"/>
    <property type="match status" value="1"/>
</dbReference>
<sequence length="174" mass="19400">MNQRERFECAVRSKSRLQELHDYKYFSRAPRLVILRKGSGGLGFNIVGGEDGQGIFVSFILAGGSADLSGELKTGDQLLSVDGVDLTRATHEEAAGILKHSGETTELVAQYRPTEYHEFQAKFYDIMATKKAGKLSLTTILQKILDYLAEVSLLNMATYYMLQMHRMMNGGKVK</sequence>
<dbReference type="PANTHER" id="PTHR23119">
    <property type="entry name" value="DISCS LARGE"/>
    <property type="match status" value="1"/>
</dbReference>
<feature type="domain" description="PDZ" evidence="5">
    <location>
        <begin position="32"/>
        <end position="113"/>
    </location>
</feature>
<comment type="subcellular location">
    <subcellularLocation>
        <location evidence="1">Membrane</location>
    </subcellularLocation>
</comment>
<dbReference type="InterPro" id="IPR001478">
    <property type="entry name" value="PDZ"/>
</dbReference>
<evidence type="ECO:0000313" key="6">
    <source>
        <dbReference type="EMBL" id="KAF6031334.1"/>
    </source>
</evidence>
<organism evidence="6 7">
    <name type="scientific">Bugula neritina</name>
    <name type="common">Brown bryozoan</name>
    <name type="synonym">Sertularia neritina</name>
    <dbReference type="NCBI Taxonomy" id="10212"/>
    <lineage>
        <taxon>Eukaryota</taxon>
        <taxon>Metazoa</taxon>
        <taxon>Spiralia</taxon>
        <taxon>Lophotrochozoa</taxon>
        <taxon>Bryozoa</taxon>
        <taxon>Gymnolaemata</taxon>
        <taxon>Cheilostomatida</taxon>
        <taxon>Flustrina</taxon>
        <taxon>Buguloidea</taxon>
        <taxon>Bugulidae</taxon>
        <taxon>Bugula</taxon>
    </lineage>
</organism>
<gene>
    <name evidence="6" type="ORF">EB796_010354</name>
</gene>
<dbReference type="EMBL" id="VXIV02001623">
    <property type="protein sequence ID" value="KAF6031334.1"/>
    <property type="molecule type" value="Genomic_DNA"/>
</dbReference>
<dbReference type="CDD" id="cd06795">
    <property type="entry name" value="PDZ3_Dlg1-2-4-like"/>
    <property type="match status" value="1"/>
</dbReference>
<dbReference type="SUPFAM" id="SSF50156">
    <property type="entry name" value="PDZ domain-like"/>
    <property type="match status" value="1"/>
</dbReference>
<dbReference type="GO" id="GO:0099072">
    <property type="term" value="P:regulation of postsynaptic membrane neurotransmitter receptor levels"/>
    <property type="evidence" value="ECO:0007669"/>
    <property type="project" value="TreeGrafter"/>
</dbReference>
<dbReference type="Proteomes" id="UP000593567">
    <property type="component" value="Unassembled WGS sequence"/>
</dbReference>
<keyword evidence="4" id="KW-0472">Membrane</keyword>
<dbReference type="AlphaFoldDB" id="A0A7J7K047"/>
<dbReference type="GO" id="GO:0097120">
    <property type="term" value="P:receptor localization to synapse"/>
    <property type="evidence" value="ECO:0007669"/>
    <property type="project" value="TreeGrafter"/>
</dbReference>
<evidence type="ECO:0000256" key="4">
    <source>
        <dbReference type="ARBA" id="ARBA00023136"/>
    </source>
</evidence>
<protein>
    <submittedName>
        <fullName evidence="6">DLG4</fullName>
    </submittedName>
</protein>
<keyword evidence="2" id="KW-0728">SH3 domain</keyword>
<dbReference type="GO" id="GO:0045197">
    <property type="term" value="P:establishment or maintenance of epithelial cell apical/basal polarity"/>
    <property type="evidence" value="ECO:0007669"/>
    <property type="project" value="TreeGrafter"/>
</dbReference>
<evidence type="ECO:0000256" key="1">
    <source>
        <dbReference type="ARBA" id="ARBA00004370"/>
    </source>
</evidence>